<dbReference type="InterPro" id="IPR002553">
    <property type="entry name" value="Clathrin/coatomer_adapt-like_N"/>
</dbReference>
<dbReference type="InterPro" id="IPR026739">
    <property type="entry name" value="AP_beta"/>
</dbReference>
<dbReference type="GO" id="GO:0016192">
    <property type="term" value="P:vesicle-mediated transport"/>
    <property type="evidence" value="ECO:0007669"/>
    <property type="project" value="InterPro"/>
</dbReference>
<feature type="repeat" description="HEAT" evidence="6">
    <location>
        <begin position="129"/>
        <end position="165"/>
    </location>
</feature>
<keyword evidence="9" id="KW-1185">Reference proteome</keyword>
<dbReference type="GO" id="GO:0030276">
    <property type="term" value="F:clathrin binding"/>
    <property type="evidence" value="ECO:0007669"/>
    <property type="project" value="InterPro"/>
</dbReference>
<proteinExistence type="inferred from homology"/>
<dbReference type="GO" id="GO:0006886">
    <property type="term" value="P:intracellular protein transport"/>
    <property type="evidence" value="ECO:0007669"/>
    <property type="project" value="InterPro"/>
</dbReference>
<feature type="non-terminal residue" evidence="8">
    <location>
        <position position="611"/>
    </location>
</feature>
<name>A0A1E4T834_9ASCO</name>
<keyword evidence="3" id="KW-0813">Transport</keyword>
<dbReference type="GO" id="GO:0030117">
    <property type="term" value="C:membrane coat"/>
    <property type="evidence" value="ECO:0007669"/>
    <property type="project" value="InterPro"/>
</dbReference>
<dbReference type="PIRSF" id="PIRSF002291">
    <property type="entry name" value="AP_complex_beta"/>
    <property type="match status" value="1"/>
</dbReference>
<keyword evidence="4" id="KW-0653">Protein transport</keyword>
<evidence type="ECO:0000259" key="7">
    <source>
        <dbReference type="Pfam" id="PF01602"/>
    </source>
</evidence>
<dbReference type="InterPro" id="IPR021133">
    <property type="entry name" value="HEAT_type_2"/>
</dbReference>
<evidence type="ECO:0000313" key="9">
    <source>
        <dbReference type="Proteomes" id="UP000094801"/>
    </source>
</evidence>
<keyword evidence="5" id="KW-0472">Membrane</keyword>
<dbReference type="STRING" id="983967.A0A1E4T834"/>
<comment type="similarity">
    <text evidence="2">Belongs to the adaptor complexes large subunit family.</text>
</comment>
<evidence type="ECO:0000256" key="2">
    <source>
        <dbReference type="ARBA" id="ARBA00006613"/>
    </source>
</evidence>
<dbReference type="InterPro" id="IPR016342">
    <property type="entry name" value="AP_complex_bsu_1_2_4"/>
</dbReference>
<dbReference type="OrthoDB" id="10254310at2759"/>
<dbReference type="EMBL" id="KV453847">
    <property type="protein sequence ID" value="ODV87902.1"/>
    <property type="molecule type" value="Genomic_DNA"/>
</dbReference>
<evidence type="ECO:0000256" key="1">
    <source>
        <dbReference type="ARBA" id="ARBA00004308"/>
    </source>
</evidence>
<evidence type="ECO:0000256" key="6">
    <source>
        <dbReference type="PROSITE-ProRule" id="PRU00103"/>
    </source>
</evidence>
<dbReference type="PROSITE" id="PS50077">
    <property type="entry name" value="HEAT_REPEAT"/>
    <property type="match status" value="1"/>
</dbReference>
<dbReference type="SUPFAM" id="SSF48371">
    <property type="entry name" value="ARM repeat"/>
    <property type="match status" value="1"/>
</dbReference>
<evidence type="ECO:0000313" key="8">
    <source>
        <dbReference type="EMBL" id="ODV87902.1"/>
    </source>
</evidence>
<gene>
    <name evidence="8" type="ORF">CANARDRAFT_185613</name>
</gene>
<sequence length="611" mass="69791">MGDSKLYTRMKPSELQADLKSHDKKLKSGIYKKTVLKKIVANMTMGNNEVLMLMKEVIAIIKEYGDSDMEIKRLGYLFITTYYQQKPKDVLSIIPILEKDFYNDKSPIIKSLALKTMSCIKLPEFINSLIPMLNDALKDKDAYVRKTAAFTVAKIYTKQQPQQTDVKIQQDYDDLLQSLNKLLYDSNMTVISAALCALNDITERTNALQLSISRNHAVDLISGLNNCNEWCQIYILNSLMSFVPQTQQDALEIIEMCIPYLQHGNSSIVLNSMKVIVYLGNYVVNLSDLLPVLPKRISGCISNLMSKPSEIQFLAMRNIILLLLNKSKLVELDVRMFFCQYDDPIYTKDTKLEIIFLLANESNIDIVLTELEEYAYEIDNQMVRKAIRAIGNLAIKIESTSNRCVSVLANLLTNPISHIVQEISIVVKDILRSYPGKFNFLLDLLVKNVKLIEEPSSKASIIWILGEYNQIIPDSVKILSEMYQSIDDECTEVKLTMLTAIMKAYVCQPQLGDCGELVIDILKKTTENTDDPDIRERGYFYWRLISSQHLKIKDIIKPKLPIIETENDRLPQDILEELELCMGTLASIYLRPLQQVFRLSKPKKLPYSPAL</sequence>
<dbReference type="Proteomes" id="UP000094801">
    <property type="component" value="Unassembled WGS sequence"/>
</dbReference>
<dbReference type="Gene3D" id="1.25.10.10">
    <property type="entry name" value="Leucine-rich Repeat Variant"/>
    <property type="match status" value="1"/>
</dbReference>
<evidence type="ECO:0000256" key="5">
    <source>
        <dbReference type="ARBA" id="ARBA00023136"/>
    </source>
</evidence>
<dbReference type="InterPro" id="IPR016024">
    <property type="entry name" value="ARM-type_fold"/>
</dbReference>
<dbReference type="Pfam" id="PF01602">
    <property type="entry name" value="Adaptin_N"/>
    <property type="match status" value="1"/>
</dbReference>
<dbReference type="AlphaFoldDB" id="A0A1E4T834"/>
<reference evidence="9" key="1">
    <citation type="submission" date="2016-04" db="EMBL/GenBank/DDBJ databases">
        <title>Comparative genomics of biotechnologically important yeasts.</title>
        <authorList>
            <consortium name="DOE Joint Genome Institute"/>
            <person name="Riley R."/>
            <person name="Haridas S."/>
            <person name="Wolfe K.H."/>
            <person name="Lopes M.R."/>
            <person name="Hittinger C.T."/>
            <person name="Goker M."/>
            <person name="Salamov A."/>
            <person name="Wisecaver J."/>
            <person name="Long T.M."/>
            <person name="Aerts A.L."/>
            <person name="Barry K."/>
            <person name="Choi C."/>
            <person name="Clum A."/>
            <person name="Coughlan A.Y."/>
            <person name="Deshpande S."/>
            <person name="Douglass A.P."/>
            <person name="Hanson S.J."/>
            <person name="Klenk H.-P."/>
            <person name="Labutti K."/>
            <person name="Lapidus A."/>
            <person name="Lindquist E."/>
            <person name="Lipzen A."/>
            <person name="Meier-Kolthoff J.P."/>
            <person name="Ohm R.A."/>
            <person name="Otillar R.P."/>
            <person name="Pangilinan J."/>
            <person name="Peng Y."/>
            <person name="Rokas A."/>
            <person name="Rosa C.A."/>
            <person name="Scheuner C."/>
            <person name="Sibirny A.A."/>
            <person name="Slot J.C."/>
            <person name="Stielow J.B."/>
            <person name="Sun H."/>
            <person name="Kurtzman C.P."/>
            <person name="Blackwell M."/>
            <person name="Grigoriev I.V."/>
            <person name="Jeffries T.W."/>
        </authorList>
    </citation>
    <scope>NUCLEOTIDE SEQUENCE [LARGE SCALE GENOMIC DNA]</scope>
    <source>
        <strain evidence="9">NRRL YB-2248</strain>
    </source>
</reference>
<accession>A0A1E4T834</accession>
<evidence type="ECO:0000256" key="3">
    <source>
        <dbReference type="ARBA" id="ARBA00022448"/>
    </source>
</evidence>
<feature type="domain" description="Clathrin/coatomer adaptor adaptin-like N-terminal" evidence="7">
    <location>
        <begin position="13"/>
        <end position="547"/>
    </location>
</feature>
<evidence type="ECO:0000256" key="4">
    <source>
        <dbReference type="ARBA" id="ARBA00022927"/>
    </source>
</evidence>
<comment type="subcellular location">
    <subcellularLocation>
        <location evidence="1">Endomembrane system</location>
    </subcellularLocation>
</comment>
<protein>
    <recommendedName>
        <fullName evidence="7">Clathrin/coatomer adaptor adaptin-like N-terminal domain-containing protein</fullName>
    </recommendedName>
</protein>
<dbReference type="GO" id="GO:0012505">
    <property type="term" value="C:endomembrane system"/>
    <property type="evidence" value="ECO:0007669"/>
    <property type="project" value="UniProtKB-SubCell"/>
</dbReference>
<dbReference type="PANTHER" id="PTHR11134">
    <property type="entry name" value="ADAPTOR COMPLEX SUBUNIT BETA FAMILY MEMBER"/>
    <property type="match status" value="1"/>
</dbReference>
<dbReference type="InterPro" id="IPR011989">
    <property type="entry name" value="ARM-like"/>
</dbReference>
<organism evidence="8 9">
    <name type="scientific">[Candida] arabinofermentans NRRL YB-2248</name>
    <dbReference type="NCBI Taxonomy" id="983967"/>
    <lineage>
        <taxon>Eukaryota</taxon>
        <taxon>Fungi</taxon>
        <taxon>Dikarya</taxon>
        <taxon>Ascomycota</taxon>
        <taxon>Saccharomycotina</taxon>
        <taxon>Pichiomycetes</taxon>
        <taxon>Pichiales</taxon>
        <taxon>Pichiaceae</taxon>
        <taxon>Ogataea</taxon>
        <taxon>Ogataea/Candida clade</taxon>
    </lineage>
</organism>